<dbReference type="Proteomes" id="UP000254621">
    <property type="component" value="Unassembled WGS sequence"/>
</dbReference>
<gene>
    <name evidence="1" type="ORF">NCTC13645_02059</name>
</gene>
<dbReference type="EMBL" id="UHIV01000005">
    <property type="protein sequence ID" value="SUP60936.1"/>
    <property type="molecule type" value="Genomic_DNA"/>
</dbReference>
<reference evidence="1 2" key="1">
    <citation type="submission" date="2018-06" db="EMBL/GenBank/DDBJ databases">
        <authorList>
            <consortium name="Pathogen Informatics"/>
            <person name="Doyle S."/>
        </authorList>
    </citation>
    <scope>NUCLEOTIDE SEQUENCE [LARGE SCALE GENOMIC DNA]</scope>
    <source>
        <strain evidence="1 2">NCTC13645</strain>
    </source>
</reference>
<proteinExistence type="predicted"/>
<organism evidence="1 2">
    <name type="scientific">Weissella viridescens</name>
    <name type="common">Lactobacillus viridescens</name>
    <dbReference type="NCBI Taxonomy" id="1629"/>
    <lineage>
        <taxon>Bacteria</taxon>
        <taxon>Bacillati</taxon>
        <taxon>Bacillota</taxon>
        <taxon>Bacilli</taxon>
        <taxon>Lactobacillales</taxon>
        <taxon>Lactobacillaceae</taxon>
        <taxon>Weissella</taxon>
    </lineage>
</organism>
<evidence type="ECO:0000313" key="1">
    <source>
        <dbReference type="EMBL" id="SUP60936.1"/>
    </source>
</evidence>
<sequence length="39" mass="4558">MIKLIAIDIDDTLVNTKKKLRNMLKNPYKKLAQLALKLF</sequence>
<protein>
    <submittedName>
        <fullName evidence="1">Uncharacterized protein</fullName>
    </submittedName>
</protein>
<dbReference type="InterPro" id="IPR036412">
    <property type="entry name" value="HAD-like_sf"/>
</dbReference>
<dbReference type="AlphaFoldDB" id="A0A380P6U6"/>
<accession>A0A380P6U6</accession>
<dbReference type="SUPFAM" id="SSF56784">
    <property type="entry name" value="HAD-like"/>
    <property type="match status" value="1"/>
</dbReference>
<evidence type="ECO:0000313" key="2">
    <source>
        <dbReference type="Proteomes" id="UP000254621"/>
    </source>
</evidence>
<name>A0A380P6U6_WEIVI</name>